<dbReference type="EMBL" id="AZDU01000039">
    <property type="protein sequence ID" value="KRL00661.1"/>
    <property type="molecule type" value="Genomic_DNA"/>
</dbReference>
<keyword evidence="1" id="KW-0175">Coiled coil</keyword>
<evidence type="ECO:0000256" key="2">
    <source>
        <dbReference type="SAM" id="MobiDB-lite"/>
    </source>
</evidence>
<sequence>MELEQLEVLFKANYSDVIQKTQELANLFQNDFGQISSNVQNSLNQMANASNQNAQKVKQDSNDIVNAKRNEASQVNDAVNSEHGAFSRISEAFQTLKSKLANNNFDHTFDKLKQSAKKVEDTKIKAPEVDTSDLNKATRDVLKQVDTINQKMEQARREQAKLQKLMSMRTDVIKTDPESLPKLDAQIDQQRVKMTRYLNQAKSLAQNMREEFNKIPASLEQIAGAMDRNEAAINNQKQLMASLKEKMEYTYDPNQIAKFQQAYDRQNDALERLIVKQDKLGEQYAYTEDKAEAYKKVIDNLDLSLNENGEAADKAGRKNAGLGSRFASLRNMLSGLRSHFSLFGNSAEQAGNRARNGFNRGYRSGLNLVSIGRMLAMQILVYQLLNKAIMALGSAFFSALKANTQFSASLNQIQVNLLTAFYPIYKTVLPALNALMSALSQATAWIANFVAALTEANQAGAKGLYNQIQAMKDTSSASKSATSAVKKQQEEQAKAVRESNAKIQAANKAGRLAVQQENKKIEKANNRAKESYEKQKKAAEDLKNSLMGFDEINVLDKDNSIDDGGYDKQAKKTFTPQPTQTVPSVGSDTGDTGAGSGGTGTNLLDFSKPINEDGGAFKAAKDLKKLLGELFKPMQDAWDKEGAKTIKAAKYAWEQLKKAVEAVGRSFKSVWTNGTGETTVRNLLKLLQTMLNIVGDIARAFRKAWTDNGAGTKLIQSYFNALNKVLKLCNDIGNSFRRAFNSGVGVSIFSHLISIATNLNKTVGNLAGQFDKAWKSGDTGTKIFKDVLNIINDDLSALGKMSSATAKWAKSIDFGPLLKSIDVLLKAVRSINKDIWSGIEWGYKNVLLPLSKWTITQLAPNFIKALAAALKLVHTVIDAAKPAFKWAWESFLKPIAKWTGKAVIEGLKLLTNALNGLSSWASKHQKLITSVAKVLITWFTFKVSVSAIESATSKFGSLLGIAKELWTKKTVFKDLIDGIGITKIKEIGTNLKTIYSYSKDLVSISWGKITTAGGYLKTIAGIGWDKVKVGGGYLKTIAGLGWEKIKAAGGYLKTIAGLAWDGLKAGVGKLAELAKLGWSNVKLLAGYMGDLIKLGWSKLIGFVQLLGTGLKALWVVMAANPIGAVIAAIAALVAIFATLYATNKPFRAWCNGIWGNITKYFGGLGKWFGKKWADVAKGWGDFKKSFSKSWSKHWSSIKDGVVGKNGVWTHLKTQAGKTWTEFTSSLSKWWGKFSPDWKKYWNNVKTHVTGKNGVWEHLKTQSGKTWNHFTTSLAKWWPGFSSSWSKKWNSVKNTLSKAFSSLVKSAGSLGGKIAKAISGGWNAVTSTVGKLANKIIKPIQTVIQKVGQGINWALGKVGQSGFNWSFDWSYHYANGTGGHPGGLALVNDQEGDTYREAFQLPNGQTGLFPAVRNLLMDLPAGTKVMPAAQTKSLLGDTPHYAGGIGDFDFNFDFSGLNSIASSIGDFAGGVMDTFEDILKDITHPSKLVEYIISKFVGSNSETASISVKLFDGLKSIMDKKLFGWASDFLKRFGKKEKKKSSSSSSSSSGNWDAFSKSMASLSKIFSKGFGFENGGLINKEGYYLVGEGNKPEMVIPLTDKIRALELIQKSMSFMGENFRNGVQMPRGLENQISFAGTVNSGTKANNDFTSSIVNAIVQGLQMANMGSQPAGNNQPINVTIQVDSTKLGEAAIKGINQVNQANGKNMLRI</sequence>
<proteinExistence type="predicted"/>
<feature type="coiled-coil region" evidence="1">
    <location>
        <begin position="226"/>
        <end position="276"/>
    </location>
</feature>
<reference evidence="4 5" key="1">
    <citation type="journal article" date="2015" name="Genome Announc.">
        <title>Expanding the biotechnology potential of lactobacilli through comparative genomics of 213 strains and associated genera.</title>
        <authorList>
            <person name="Sun Z."/>
            <person name="Harris H.M."/>
            <person name="McCann A."/>
            <person name="Guo C."/>
            <person name="Argimon S."/>
            <person name="Zhang W."/>
            <person name="Yang X."/>
            <person name="Jeffery I.B."/>
            <person name="Cooney J.C."/>
            <person name="Kagawa T.F."/>
            <person name="Liu W."/>
            <person name="Song Y."/>
            <person name="Salvetti E."/>
            <person name="Wrobel A."/>
            <person name="Rasinkangas P."/>
            <person name="Parkhill J."/>
            <person name="Rea M.C."/>
            <person name="O'Sullivan O."/>
            <person name="Ritari J."/>
            <person name="Douillard F.P."/>
            <person name="Paul Ross R."/>
            <person name="Yang R."/>
            <person name="Briner A.E."/>
            <person name="Felis G.E."/>
            <person name="de Vos W.M."/>
            <person name="Barrangou R."/>
            <person name="Klaenhammer T.R."/>
            <person name="Caufield P.W."/>
            <person name="Cui Y."/>
            <person name="Zhang H."/>
            <person name="O'Toole P.W."/>
        </authorList>
    </citation>
    <scope>NUCLEOTIDE SEQUENCE [LARGE SCALE GENOMIC DNA]</scope>
    <source>
        <strain evidence="4 5">DSM 19284</strain>
    </source>
</reference>
<feature type="region of interest" description="Disordered" evidence="2">
    <location>
        <begin position="566"/>
        <end position="603"/>
    </location>
</feature>
<feature type="compositionally biased region" description="Basic and acidic residues" evidence="2">
    <location>
        <begin position="517"/>
        <end position="536"/>
    </location>
</feature>
<dbReference type="Proteomes" id="UP000051074">
    <property type="component" value="Unassembled WGS sequence"/>
</dbReference>
<accession>A0A0R1M6C5</accession>
<evidence type="ECO:0000313" key="5">
    <source>
        <dbReference type="Proteomes" id="UP000051074"/>
    </source>
</evidence>
<comment type="caution">
    <text evidence="4">The sequence shown here is derived from an EMBL/GenBank/DDBJ whole genome shotgun (WGS) entry which is preliminary data.</text>
</comment>
<keyword evidence="3" id="KW-1133">Transmembrane helix</keyword>
<dbReference type="RefSeq" id="WP_056945361.1">
    <property type="nucleotide sequence ID" value="NZ_AZDU01000039.1"/>
</dbReference>
<feature type="coiled-coil region" evidence="1">
    <location>
        <begin position="138"/>
        <end position="168"/>
    </location>
</feature>
<gene>
    <name evidence="4" type="ORF">FC20_GL001194</name>
</gene>
<protein>
    <submittedName>
        <fullName evidence="4">Minor tail protein</fullName>
    </submittedName>
</protein>
<keyword evidence="3" id="KW-0812">Transmembrane</keyword>
<feature type="compositionally biased region" description="Basic and acidic residues" evidence="2">
    <location>
        <begin position="487"/>
        <end position="500"/>
    </location>
</feature>
<evidence type="ECO:0000313" key="4">
    <source>
        <dbReference type="EMBL" id="KRL00661.1"/>
    </source>
</evidence>
<evidence type="ECO:0000256" key="3">
    <source>
        <dbReference type="SAM" id="Phobius"/>
    </source>
</evidence>
<organism evidence="4 5">
    <name type="scientific">Lactobacillus equicursoris DSM 19284 = JCM 14600 = CIP 110162</name>
    <dbReference type="NCBI Taxonomy" id="1293597"/>
    <lineage>
        <taxon>Bacteria</taxon>
        <taxon>Bacillati</taxon>
        <taxon>Bacillota</taxon>
        <taxon>Bacilli</taxon>
        <taxon>Lactobacillales</taxon>
        <taxon>Lactobacillaceae</taxon>
        <taxon>Lactobacillus</taxon>
    </lineage>
</organism>
<keyword evidence="5" id="KW-1185">Reference proteome</keyword>
<dbReference type="STRING" id="1293597.FC20_GL001194"/>
<feature type="compositionally biased region" description="Polar residues" evidence="2">
    <location>
        <begin position="572"/>
        <end position="584"/>
    </location>
</feature>
<evidence type="ECO:0000256" key="1">
    <source>
        <dbReference type="SAM" id="Coils"/>
    </source>
</evidence>
<dbReference type="PATRIC" id="fig|1293597.4.peg.1278"/>
<keyword evidence="3" id="KW-0472">Membrane</keyword>
<feature type="region of interest" description="Disordered" evidence="2">
    <location>
        <begin position="479"/>
        <end position="536"/>
    </location>
</feature>
<feature type="transmembrane region" description="Helical" evidence="3">
    <location>
        <begin position="1112"/>
        <end position="1137"/>
    </location>
</feature>
<name>A0A0R1M6C5_9LACO</name>